<dbReference type="GO" id="GO:0008483">
    <property type="term" value="F:transaminase activity"/>
    <property type="evidence" value="ECO:0007669"/>
    <property type="project" value="UniProtKB-KW"/>
</dbReference>
<sequence length="471" mass="50116">MANDSSSRIVADLREWIATAAPGAKLPSTRTLVARYGASPVTVQKALRALAAQGVVESRPGVGSFVRAVRVARPNDYGWQTAALGSPQNRVPRLSAALRTTPNDVIALHSGYPDRDLLPERLVRAALTRSARGDAAVRRPPAAGLPELQSWFAAELGAMTPVGLTPPTPSDVVVFPGSQSGLNTAFRALVGAGRPLLMESPTYWGAILAAAQAGARVVPVPSGAHGPDPDELARAFERTGARVFYAQPNFANPSGARWTPDLAGRVLDVVREHGAFLVEDDWAHDFGIAADPVPIAARDDHGHVVYLRSLTKSVSLAVRVAGVVARGPARTRILADAQAESLYVSGVLQAAALDVVTQPAWRTHLRNLRHQLAARRDLLVDALREHAPTARLESVPQGGLHIWVRLPDTTDPARLVRDCEAAGVVIAPGDEWFPAEPTGVYLRLNYSGPNPGAFPDGARVIGQALARQRAR</sequence>
<evidence type="ECO:0000256" key="1">
    <source>
        <dbReference type="ARBA" id="ARBA00005384"/>
    </source>
</evidence>
<dbReference type="SMART" id="SM00345">
    <property type="entry name" value="HTH_GNTR"/>
    <property type="match status" value="1"/>
</dbReference>
<dbReference type="GO" id="GO:0003700">
    <property type="term" value="F:DNA-binding transcription factor activity"/>
    <property type="evidence" value="ECO:0007669"/>
    <property type="project" value="InterPro"/>
</dbReference>
<evidence type="ECO:0000259" key="6">
    <source>
        <dbReference type="PROSITE" id="PS50949"/>
    </source>
</evidence>
<keyword evidence="8" id="KW-1185">Reference proteome</keyword>
<dbReference type="Pfam" id="PF00155">
    <property type="entry name" value="Aminotran_1_2"/>
    <property type="match status" value="1"/>
</dbReference>
<dbReference type="Gene3D" id="1.10.10.10">
    <property type="entry name" value="Winged helix-like DNA-binding domain superfamily/Winged helix DNA-binding domain"/>
    <property type="match status" value="1"/>
</dbReference>
<evidence type="ECO:0000256" key="3">
    <source>
        <dbReference type="ARBA" id="ARBA00023015"/>
    </source>
</evidence>
<proteinExistence type="inferred from homology"/>
<dbReference type="InterPro" id="IPR004839">
    <property type="entry name" value="Aminotransferase_I/II_large"/>
</dbReference>
<protein>
    <submittedName>
        <fullName evidence="7">Aminotransferase class I/II-fold pyridoxal phosphate-dependent enzyme</fullName>
    </submittedName>
</protein>
<evidence type="ECO:0000313" key="8">
    <source>
        <dbReference type="Proteomes" id="UP000473014"/>
    </source>
</evidence>
<keyword evidence="3" id="KW-0805">Transcription regulation</keyword>
<dbReference type="SUPFAM" id="SSF53383">
    <property type="entry name" value="PLP-dependent transferases"/>
    <property type="match status" value="1"/>
</dbReference>
<dbReference type="RefSeq" id="WP_155069359.1">
    <property type="nucleotide sequence ID" value="NZ_WIXO01000001.1"/>
</dbReference>
<reference evidence="7 8" key="1">
    <citation type="submission" date="2019-11" db="EMBL/GenBank/DDBJ databases">
        <authorList>
            <person name="Yuan L."/>
        </authorList>
    </citation>
    <scope>NUCLEOTIDE SEQUENCE [LARGE SCALE GENOMIC DNA]</scope>
    <source>
        <strain evidence="7 8">TRM43335</strain>
    </source>
</reference>
<dbReference type="Pfam" id="PF00392">
    <property type="entry name" value="GntR"/>
    <property type="match status" value="1"/>
</dbReference>
<dbReference type="SUPFAM" id="SSF46785">
    <property type="entry name" value="Winged helix' DNA-binding domain"/>
    <property type="match status" value="1"/>
</dbReference>
<dbReference type="AlphaFoldDB" id="A0A6G2B6C3"/>
<dbReference type="OrthoDB" id="9802328at2"/>
<evidence type="ECO:0000313" key="7">
    <source>
        <dbReference type="EMBL" id="MTE17774.1"/>
    </source>
</evidence>
<comment type="similarity">
    <text evidence="1">In the C-terminal section; belongs to the class-I pyridoxal-phosphate-dependent aminotransferase family.</text>
</comment>
<evidence type="ECO:0000256" key="5">
    <source>
        <dbReference type="ARBA" id="ARBA00023163"/>
    </source>
</evidence>
<dbReference type="Gene3D" id="3.40.640.10">
    <property type="entry name" value="Type I PLP-dependent aspartate aminotransferase-like (Major domain)"/>
    <property type="match status" value="1"/>
</dbReference>
<dbReference type="InterPro" id="IPR015422">
    <property type="entry name" value="PyrdxlP-dep_Trfase_small"/>
</dbReference>
<name>A0A6G2B6C3_9ACTN</name>
<keyword evidence="2" id="KW-0663">Pyridoxal phosphate</keyword>
<organism evidence="7 8">
    <name type="scientific">Streptomyces taklimakanensis</name>
    <dbReference type="NCBI Taxonomy" id="2569853"/>
    <lineage>
        <taxon>Bacteria</taxon>
        <taxon>Bacillati</taxon>
        <taxon>Actinomycetota</taxon>
        <taxon>Actinomycetes</taxon>
        <taxon>Kitasatosporales</taxon>
        <taxon>Streptomycetaceae</taxon>
        <taxon>Streptomyces</taxon>
    </lineage>
</organism>
<dbReference type="InterPro" id="IPR015421">
    <property type="entry name" value="PyrdxlP-dep_Trfase_major"/>
</dbReference>
<dbReference type="CDD" id="cd00609">
    <property type="entry name" value="AAT_like"/>
    <property type="match status" value="1"/>
</dbReference>
<comment type="caution">
    <text evidence="7">The sequence shown here is derived from an EMBL/GenBank/DDBJ whole genome shotgun (WGS) entry which is preliminary data.</text>
</comment>
<dbReference type="InterPro" id="IPR015424">
    <property type="entry name" value="PyrdxlP-dep_Trfase"/>
</dbReference>
<dbReference type="GO" id="GO:0003677">
    <property type="term" value="F:DNA binding"/>
    <property type="evidence" value="ECO:0007669"/>
    <property type="project" value="UniProtKB-KW"/>
</dbReference>
<keyword evidence="4" id="KW-0238">DNA-binding</keyword>
<dbReference type="Gene3D" id="3.90.1150.10">
    <property type="entry name" value="Aspartate Aminotransferase, domain 1"/>
    <property type="match status" value="1"/>
</dbReference>
<dbReference type="InterPro" id="IPR036388">
    <property type="entry name" value="WH-like_DNA-bd_sf"/>
</dbReference>
<dbReference type="PROSITE" id="PS50949">
    <property type="entry name" value="HTH_GNTR"/>
    <property type="match status" value="1"/>
</dbReference>
<dbReference type="InterPro" id="IPR051446">
    <property type="entry name" value="HTH_trans_reg/aminotransferase"/>
</dbReference>
<gene>
    <name evidence="7" type="ORF">F0L17_01220</name>
</gene>
<keyword evidence="7" id="KW-0808">Transferase</keyword>
<dbReference type="PANTHER" id="PTHR46577:SF1">
    <property type="entry name" value="HTH-TYPE TRANSCRIPTIONAL REGULATORY PROTEIN GABR"/>
    <property type="match status" value="1"/>
</dbReference>
<dbReference type="CDD" id="cd07377">
    <property type="entry name" value="WHTH_GntR"/>
    <property type="match status" value="1"/>
</dbReference>
<keyword evidence="7" id="KW-0032">Aminotransferase</keyword>
<feature type="domain" description="HTH gntR-type" evidence="6">
    <location>
        <begin position="3"/>
        <end position="69"/>
    </location>
</feature>
<dbReference type="InterPro" id="IPR036390">
    <property type="entry name" value="WH_DNA-bd_sf"/>
</dbReference>
<accession>A0A6G2B6C3</accession>
<keyword evidence="5" id="KW-0804">Transcription</keyword>
<dbReference type="InterPro" id="IPR000524">
    <property type="entry name" value="Tscrpt_reg_HTH_GntR"/>
</dbReference>
<dbReference type="GO" id="GO:0030170">
    <property type="term" value="F:pyridoxal phosphate binding"/>
    <property type="evidence" value="ECO:0007669"/>
    <property type="project" value="InterPro"/>
</dbReference>
<dbReference type="PANTHER" id="PTHR46577">
    <property type="entry name" value="HTH-TYPE TRANSCRIPTIONAL REGULATORY PROTEIN GABR"/>
    <property type="match status" value="1"/>
</dbReference>
<dbReference type="EMBL" id="WIXO01000001">
    <property type="protein sequence ID" value="MTE17774.1"/>
    <property type="molecule type" value="Genomic_DNA"/>
</dbReference>
<evidence type="ECO:0000256" key="2">
    <source>
        <dbReference type="ARBA" id="ARBA00022898"/>
    </source>
</evidence>
<evidence type="ECO:0000256" key="4">
    <source>
        <dbReference type="ARBA" id="ARBA00023125"/>
    </source>
</evidence>
<dbReference type="Proteomes" id="UP000473014">
    <property type="component" value="Unassembled WGS sequence"/>
</dbReference>